<gene>
    <name evidence="6" type="ORF">Ahy_B07g088568</name>
</gene>
<dbReference type="CDD" id="cd11444">
    <property type="entry name" value="bHLH_AtIBH1_like"/>
    <property type="match status" value="1"/>
</dbReference>
<keyword evidence="3" id="KW-0804">Transcription</keyword>
<dbReference type="InterPro" id="IPR044549">
    <property type="entry name" value="bHLH_AtIBH1-like"/>
</dbReference>
<dbReference type="PANTHER" id="PTHR33124">
    <property type="entry name" value="TRANSCRIPTION FACTOR IBH1-LIKE 1"/>
    <property type="match status" value="1"/>
</dbReference>
<protein>
    <recommendedName>
        <fullName evidence="8">BHLH domain-containing protein</fullName>
    </recommendedName>
</protein>
<dbReference type="SMR" id="A0A444YEU0"/>
<organism evidence="6 7">
    <name type="scientific">Arachis hypogaea</name>
    <name type="common">Peanut</name>
    <dbReference type="NCBI Taxonomy" id="3818"/>
    <lineage>
        <taxon>Eukaryota</taxon>
        <taxon>Viridiplantae</taxon>
        <taxon>Streptophyta</taxon>
        <taxon>Embryophyta</taxon>
        <taxon>Tracheophyta</taxon>
        <taxon>Spermatophyta</taxon>
        <taxon>Magnoliopsida</taxon>
        <taxon>eudicotyledons</taxon>
        <taxon>Gunneridae</taxon>
        <taxon>Pentapetalae</taxon>
        <taxon>rosids</taxon>
        <taxon>fabids</taxon>
        <taxon>Fabales</taxon>
        <taxon>Fabaceae</taxon>
        <taxon>Papilionoideae</taxon>
        <taxon>50 kb inversion clade</taxon>
        <taxon>dalbergioids sensu lato</taxon>
        <taxon>Dalbergieae</taxon>
        <taxon>Pterocarpus clade</taxon>
        <taxon>Arachis</taxon>
    </lineage>
</organism>
<dbReference type="GO" id="GO:0005634">
    <property type="term" value="C:nucleus"/>
    <property type="evidence" value="ECO:0007669"/>
    <property type="project" value="UniProtKB-SubCell"/>
</dbReference>
<evidence type="ECO:0000256" key="3">
    <source>
        <dbReference type="ARBA" id="ARBA00023163"/>
    </source>
</evidence>
<dbReference type="AlphaFoldDB" id="A0A444YEU0"/>
<dbReference type="Proteomes" id="UP000289738">
    <property type="component" value="Chromosome B07"/>
</dbReference>
<sequence>MGEGEDNAEEPQIISITMPPPFHHHDKKQAALHVLRRGRRRRREEEEKEEEEEDHDDVKKEEEEEEEREEVERKIEALKKIVPGGESVEGVEKLFDETAGYILSLRCQLNTLRALAAFFHNNLHQNTN</sequence>
<feature type="compositionally biased region" description="Acidic residues" evidence="5">
    <location>
        <begin position="46"/>
        <end position="55"/>
    </location>
</feature>
<evidence type="ECO:0000256" key="5">
    <source>
        <dbReference type="SAM" id="MobiDB-lite"/>
    </source>
</evidence>
<evidence type="ECO:0000256" key="1">
    <source>
        <dbReference type="ARBA" id="ARBA00004123"/>
    </source>
</evidence>
<dbReference type="EMBL" id="SDMP01000017">
    <property type="protein sequence ID" value="RYR00450.1"/>
    <property type="molecule type" value="Genomic_DNA"/>
</dbReference>
<comment type="subcellular location">
    <subcellularLocation>
        <location evidence="1">Nucleus</location>
    </subcellularLocation>
</comment>
<dbReference type="InterPro" id="IPR044660">
    <property type="entry name" value="IBH1-like"/>
</dbReference>
<name>A0A444YEU0_ARAHY</name>
<evidence type="ECO:0000256" key="2">
    <source>
        <dbReference type="ARBA" id="ARBA00023015"/>
    </source>
</evidence>
<evidence type="ECO:0000256" key="4">
    <source>
        <dbReference type="ARBA" id="ARBA00023242"/>
    </source>
</evidence>
<feature type="region of interest" description="Disordered" evidence="5">
    <location>
        <begin position="1"/>
        <end position="72"/>
    </location>
</feature>
<dbReference type="STRING" id="3818.A0A444YEU0"/>
<dbReference type="GO" id="GO:0006355">
    <property type="term" value="P:regulation of DNA-templated transcription"/>
    <property type="evidence" value="ECO:0007669"/>
    <property type="project" value="InterPro"/>
</dbReference>
<comment type="caution">
    <text evidence="6">The sequence shown here is derived from an EMBL/GenBank/DDBJ whole genome shotgun (WGS) entry which is preliminary data.</text>
</comment>
<evidence type="ECO:0000313" key="6">
    <source>
        <dbReference type="EMBL" id="RYR00450.1"/>
    </source>
</evidence>
<accession>A0A444YEU0</accession>
<proteinExistence type="predicted"/>
<evidence type="ECO:0008006" key="8">
    <source>
        <dbReference type="Google" id="ProtNLM"/>
    </source>
</evidence>
<dbReference type="Gramene" id="arahy.Tifrunner.gnm2.ann2.Ah17g049200.1">
    <property type="protein sequence ID" value="arahy.Tifrunner.gnm2.ann2.Ah17g049200.1-CDS-1"/>
    <property type="gene ID" value="arahy.Tifrunner.gnm2.ann2.Ah17g049200"/>
</dbReference>
<reference evidence="6 7" key="1">
    <citation type="submission" date="2019-01" db="EMBL/GenBank/DDBJ databases">
        <title>Sequencing of cultivated peanut Arachis hypogaea provides insights into genome evolution and oil improvement.</title>
        <authorList>
            <person name="Chen X."/>
        </authorList>
    </citation>
    <scope>NUCLEOTIDE SEQUENCE [LARGE SCALE GENOMIC DNA]</scope>
    <source>
        <strain evidence="7">cv. Fuhuasheng</strain>
        <tissue evidence="6">Leaves</tissue>
    </source>
</reference>
<dbReference type="OrthoDB" id="1363133at2759"/>
<keyword evidence="7" id="KW-1185">Reference proteome</keyword>
<evidence type="ECO:0000313" key="7">
    <source>
        <dbReference type="Proteomes" id="UP000289738"/>
    </source>
</evidence>
<keyword evidence="2" id="KW-0805">Transcription regulation</keyword>
<dbReference type="PANTHER" id="PTHR33124:SF43">
    <property type="entry name" value="TRANSCRIPTION FACTOR PAR2"/>
    <property type="match status" value="1"/>
</dbReference>
<keyword evidence="4" id="KW-0539">Nucleus</keyword>